<evidence type="ECO:0000256" key="1">
    <source>
        <dbReference type="SAM" id="MobiDB-lite"/>
    </source>
</evidence>
<keyword evidence="3" id="KW-1185">Reference proteome</keyword>
<evidence type="ECO:0000313" key="3">
    <source>
        <dbReference type="Proteomes" id="UP000694380"/>
    </source>
</evidence>
<dbReference type="InterPro" id="IPR036291">
    <property type="entry name" value="NAD(P)-bd_dom_sf"/>
</dbReference>
<organism evidence="2 3">
    <name type="scientific">Chrysemys picta bellii</name>
    <name type="common">Western painted turtle</name>
    <name type="synonym">Emys bellii</name>
    <dbReference type="NCBI Taxonomy" id="8478"/>
    <lineage>
        <taxon>Eukaryota</taxon>
        <taxon>Metazoa</taxon>
        <taxon>Chordata</taxon>
        <taxon>Craniata</taxon>
        <taxon>Vertebrata</taxon>
        <taxon>Euteleostomi</taxon>
        <taxon>Archelosauria</taxon>
        <taxon>Testudinata</taxon>
        <taxon>Testudines</taxon>
        <taxon>Cryptodira</taxon>
        <taxon>Durocryptodira</taxon>
        <taxon>Testudinoidea</taxon>
        <taxon>Emydidae</taxon>
        <taxon>Chrysemys</taxon>
    </lineage>
</organism>
<dbReference type="SUPFAM" id="SSF51735">
    <property type="entry name" value="NAD(P)-binding Rossmann-fold domains"/>
    <property type="match status" value="1"/>
</dbReference>
<dbReference type="Proteomes" id="UP000694380">
    <property type="component" value="Unplaced"/>
</dbReference>
<proteinExistence type="predicted"/>
<sequence length="84" mass="8839">CLFKSGGGTGFVGGALTQLLRSRGHEVTHVSRHPGPDRISWVGDCGMMPSAGLWLPAGWRPPRPWPRPSLRPKGCPAPGSSSPA</sequence>
<name>A0A8C3I356_CHRPI</name>
<evidence type="ECO:0000313" key="2">
    <source>
        <dbReference type="Ensembl" id="ENSCPBP00000026438.1"/>
    </source>
</evidence>
<dbReference type="Gene3D" id="3.40.50.720">
    <property type="entry name" value="NAD(P)-binding Rossmann-like Domain"/>
    <property type="match status" value="1"/>
</dbReference>
<feature type="region of interest" description="Disordered" evidence="1">
    <location>
        <begin position="61"/>
        <end position="84"/>
    </location>
</feature>
<dbReference type="Ensembl" id="ENSCPBT00000031154.1">
    <property type="protein sequence ID" value="ENSCPBP00000026438.1"/>
    <property type="gene ID" value="ENSCPBG00000018778.1"/>
</dbReference>
<reference evidence="2" key="1">
    <citation type="submission" date="2025-08" db="UniProtKB">
        <authorList>
            <consortium name="Ensembl"/>
        </authorList>
    </citation>
    <scope>IDENTIFICATION</scope>
</reference>
<reference evidence="2" key="2">
    <citation type="submission" date="2025-09" db="UniProtKB">
        <authorList>
            <consortium name="Ensembl"/>
        </authorList>
    </citation>
    <scope>IDENTIFICATION</scope>
</reference>
<dbReference type="GeneTree" id="ENSGT00960000190002"/>
<accession>A0A8C3I356</accession>
<dbReference type="AlphaFoldDB" id="A0A8C3I356"/>
<protein>
    <submittedName>
        <fullName evidence="2">Uncharacterized protein</fullName>
    </submittedName>
</protein>